<dbReference type="InterPro" id="IPR014001">
    <property type="entry name" value="Helicase_ATP-bd"/>
</dbReference>
<dbReference type="GO" id="GO:0003676">
    <property type="term" value="F:nucleic acid binding"/>
    <property type="evidence" value="ECO:0007669"/>
    <property type="project" value="InterPro"/>
</dbReference>
<dbReference type="InterPro" id="IPR001650">
    <property type="entry name" value="Helicase_C-like"/>
</dbReference>
<dbReference type="Pfam" id="PF00271">
    <property type="entry name" value="Helicase_C"/>
    <property type="match status" value="1"/>
</dbReference>
<dbReference type="InterPro" id="IPR027417">
    <property type="entry name" value="P-loop_NTPase"/>
</dbReference>
<evidence type="ECO:0000313" key="10">
    <source>
        <dbReference type="Proteomes" id="UP001273166"/>
    </source>
</evidence>
<evidence type="ECO:0000256" key="4">
    <source>
        <dbReference type="ARBA" id="ARBA00034617"/>
    </source>
</evidence>
<sequence length="703" mass="78953">MFVRVVTEISLNSGISSESTRRTPRSGQVESVRRIIYHLGDTILQARTGYGKSIVFQAVSIILPHKITTQIVPFSKLGEEQYRTIATYSGTRPIWVDQSTSKEALRQGRYTHILLGPEQAIHYRFLRLFRTAEFNQRIAFVGIDELHTIHQWRDFRSSFANLHQVRAALPVMIPWFGCTATLTPDAELFIHQVGAFREEGHQVGSLEIIRTTIDRRDISIIVQCLPKGSLRDFRRLEFLLNKGPNDQITKTIVYIDSKAKIISARHHLLKRVSPADSTCRIILATVSLGMGMDIPDVMQVVQYGPVRSGDIADLWQRFGRAVRAGGSLHGKAYFFAPYWFFDRLGEEDPVKSNPRAAPLSHQPPVPSRLRQAITNGDDESDSDNCSVASSTYSQLAFMPQDLYDLTPGVAADQPPTSTAYQVHPTLGLFGDHIVRQRWTAQEKKWRENLAVNNQLMYEFANASCFRTAALSMLQEAAMSSSRVAGYMCCNACSPSLGALDGMPPKHQTLRKPYMNSKAWFIWQELHSYADRIAATELWPEKERFCHLPSTVFLESRLQSALAKELATTGYVPSGVEDLQTRVPDLATWEHLEEWGDRLVAECIRLQPIAVSKWTDHKQRAATQRAHTRRAATGVTPTTPQASPFTPNTSFSSDATLVGELTYPVTPTPARGDAPIPPSTTRRQPTKRQRRINSVGTGAQNKRR</sequence>
<gene>
    <name evidence="9" type="ORF">B0T15DRAFT_564983</name>
</gene>
<dbReference type="InterPro" id="IPR011545">
    <property type="entry name" value="DEAD/DEAH_box_helicase_dom"/>
</dbReference>
<accession>A0AAJ0M6Z2</accession>
<dbReference type="SUPFAM" id="SSF52540">
    <property type="entry name" value="P-loop containing nucleoside triphosphate hydrolases"/>
    <property type="match status" value="1"/>
</dbReference>
<organism evidence="9 10">
    <name type="scientific">Chaetomium strumarium</name>
    <dbReference type="NCBI Taxonomy" id="1170767"/>
    <lineage>
        <taxon>Eukaryota</taxon>
        <taxon>Fungi</taxon>
        <taxon>Dikarya</taxon>
        <taxon>Ascomycota</taxon>
        <taxon>Pezizomycotina</taxon>
        <taxon>Sordariomycetes</taxon>
        <taxon>Sordariomycetidae</taxon>
        <taxon>Sordariales</taxon>
        <taxon>Chaetomiaceae</taxon>
        <taxon>Chaetomium</taxon>
    </lineage>
</organism>
<keyword evidence="3" id="KW-0067">ATP-binding</keyword>
<evidence type="ECO:0000313" key="9">
    <source>
        <dbReference type="EMBL" id="KAK3311371.1"/>
    </source>
</evidence>
<dbReference type="GO" id="GO:0016787">
    <property type="term" value="F:hydrolase activity"/>
    <property type="evidence" value="ECO:0007669"/>
    <property type="project" value="UniProtKB-KW"/>
</dbReference>
<dbReference type="CDD" id="cd18785">
    <property type="entry name" value="SF2_C"/>
    <property type="match status" value="1"/>
</dbReference>
<evidence type="ECO:0000256" key="6">
    <source>
        <dbReference type="SAM" id="MobiDB-lite"/>
    </source>
</evidence>
<feature type="region of interest" description="Disordered" evidence="6">
    <location>
        <begin position="614"/>
        <end position="703"/>
    </location>
</feature>
<dbReference type="GO" id="GO:0005737">
    <property type="term" value="C:cytoplasm"/>
    <property type="evidence" value="ECO:0007669"/>
    <property type="project" value="TreeGrafter"/>
</dbReference>
<dbReference type="GO" id="GO:0005634">
    <property type="term" value="C:nucleus"/>
    <property type="evidence" value="ECO:0007669"/>
    <property type="project" value="TreeGrafter"/>
</dbReference>
<keyword evidence="10" id="KW-1185">Reference proteome</keyword>
<dbReference type="AlphaFoldDB" id="A0AAJ0M6Z2"/>
<dbReference type="SMART" id="SM00490">
    <property type="entry name" value="HELICc"/>
    <property type="match status" value="1"/>
</dbReference>
<evidence type="ECO:0000256" key="1">
    <source>
        <dbReference type="ARBA" id="ARBA00005446"/>
    </source>
</evidence>
<dbReference type="GeneID" id="87889484"/>
<feature type="compositionally biased region" description="Polar residues" evidence="6">
    <location>
        <begin position="634"/>
        <end position="654"/>
    </location>
</feature>
<keyword evidence="2" id="KW-0547">Nucleotide-binding</keyword>
<evidence type="ECO:0000256" key="3">
    <source>
        <dbReference type="ARBA" id="ARBA00022840"/>
    </source>
</evidence>
<dbReference type="Pfam" id="PF00270">
    <property type="entry name" value="DEAD"/>
    <property type="match status" value="1"/>
</dbReference>
<dbReference type="GO" id="GO:0005694">
    <property type="term" value="C:chromosome"/>
    <property type="evidence" value="ECO:0007669"/>
    <property type="project" value="TreeGrafter"/>
</dbReference>
<dbReference type="GO" id="GO:0009378">
    <property type="term" value="F:four-way junction helicase activity"/>
    <property type="evidence" value="ECO:0007669"/>
    <property type="project" value="TreeGrafter"/>
</dbReference>
<dbReference type="GO" id="GO:0043138">
    <property type="term" value="F:3'-5' DNA helicase activity"/>
    <property type="evidence" value="ECO:0007669"/>
    <property type="project" value="UniProtKB-EC"/>
</dbReference>
<dbReference type="PANTHER" id="PTHR13710">
    <property type="entry name" value="DNA HELICASE RECQ FAMILY MEMBER"/>
    <property type="match status" value="1"/>
</dbReference>
<evidence type="ECO:0000259" key="8">
    <source>
        <dbReference type="PROSITE" id="PS51194"/>
    </source>
</evidence>
<dbReference type="PANTHER" id="PTHR13710:SF120">
    <property type="entry name" value="BIFUNCTIONAL 3'-5' EXONUCLEASE_ATP-DEPENDENT HELICASE WRN"/>
    <property type="match status" value="1"/>
</dbReference>
<reference evidence="9" key="2">
    <citation type="submission" date="2023-06" db="EMBL/GenBank/DDBJ databases">
        <authorList>
            <consortium name="Lawrence Berkeley National Laboratory"/>
            <person name="Mondo S.J."/>
            <person name="Hensen N."/>
            <person name="Bonometti L."/>
            <person name="Westerberg I."/>
            <person name="Brannstrom I.O."/>
            <person name="Guillou S."/>
            <person name="Cros-Aarteil S."/>
            <person name="Calhoun S."/>
            <person name="Haridas S."/>
            <person name="Kuo A."/>
            <person name="Pangilinan J."/>
            <person name="Riley R."/>
            <person name="Labutti K."/>
            <person name="Andreopoulos B."/>
            <person name="Lipzen A."/>
            <person name="Chen C."/>
            <person name="Yanf M."/>
            <person name="Daum C."/>
            <person name="Ng V."/>
            <person name="Clum A."/>
            <person name="Steindorff A."/>
            <person name="Ohm R."/>
            <person name="Martin F."/>
            <person name="Silar P."/>
            <person name="Natvig D."/>
            <person name="Lalanne C."/>
            <person name="Gautier V."/>
            <person name="Ament-Velasquez S.L."/>
            <person name="Kruys A."/>
            <person name="Hutchinson M.I."/>
            <person name="Powell A.J."/>
            <person name="Barry K."/>
            <person name="Miller A.N."/>
            <person name="Grigoriev I.V."/>
            <person name="Debuchy R."/>
            <person name="Gladieux P."/>
            <person name="Thoren M.H."/>
            <person name="Johannesson H."/>
        </authorList>
    </citation>
    <scope>NUCLEOTIDE SEQUENCE</scope>
    <source>
        <strain evidence="9">CBS 333.67</strain>
    </source>
</reference>
<comment type="similarity">
    <text evidence="1">Belongs to the helicase family. RecQ subfamily.</text>
</comment>
<dbReference type="Proteomes" id="UP001273166">
    <property type="component" value="Unassembled WGS sequence"/>
</dbReference>
<dbReference type="PROSITE" id="PS51194">
    <property type="entry name" value="HELICASE_CTER"/>
    <property type="match status" value="1"/>
</dbReference>
<dbReference type="RefSeq" id="XP_062727151.1">
    <property type="nucleotide sequence ID" value="XM_062870655.1"/>
</dbReference>
<feature type="region of interest" description="Disordered" evidence="6">
    <location>
        <begin position="351"/>
        <end position="385"/>
    </location>
</feature>
<dbReference type="EC" id="5.6.2.4" evidence="5"/>
<dbReference type="GO" id="GO:0000724">
    <property type="term" value="P:double-strand break repair via homologous recombination"/>
    <property type="evidence" value="ECO:0007669"/>
    <property type="project" value="TreeGrafter"/>
</dbReference>
<proteinExistence type="inferred from homology"/>
<feature type="domain" description="Helicase ATP-binding" evidence="7">
    <location>
        <begin position="33"/>
        <end position="200"/>
    </location>
</feature>
<name>A0AAJ0M6Z2_9PEZI</name>
<evidence type="ECO:0000256" key="2">
    <source>
        <dbReference type="ARBA" id="ARBA00022741"/>
    </source>
</evidence>
<comment type="caution">
    <text evidence="9">The sequence shown here is derived from an EMBL/GenBank/DDBJ whole genome shotgun (WGS) entry which is preliminary data.</text>
</comment>
<feature type="domain" description="Helicase C-terminal" evidence="8">
    <location>
        <begin position="212"/>
        <end position="377"/>
    </location>
</feature>
<feature type="compositionally biased region" description="Polar residues" evidence="6">
    <location>
        <begin position="691"/>
        <end position="703"/>
    </location>
</feature>
<keyword evidence="9" id="KW-0378">Hydrolase</keyword>
<evidence type="ECO:0000256" key="5">
    <source>
        <dbReference type="ARBA" id="ARBA00034808"/>
    </source>
</evidence>
<dbReference type="PROSITE" id="PS51192">
    <property type="entry name" value="HELICASE_ATP_BIND_1"/>
    <property type="match status" value="1"/>
</dbReference>
<dbReference type="Gene3D" id="3.40.50.300">
    <property type="entry name" value="P-loop containing nucleotide triphosphate hydrolases"/>
    <property type="match status" value="2"/>
</dbReference>
<reference evidence="9" key="1">
    <citation type="journal article" date="2023" name="Mol. Phylogenet. Evol.">
        <title>Genome-scale phylogeny and comparative genomics of the fungal order Sordariales.</title>
        <authorList>
            <person name="Hensen N."/>
            <person name="Bonometti L."/>
            <person name="Westerberg I."/>
            <person name="Brannstrom I.O."/>
            <person name="Guillou S."/>
            <person name="Cros-Aarteil S."/>
            <person name="Calhoun S."/>
            <person name="Haridas S."/>
            <person name="Kuo A."/>
            <person name="Mondo S."/>
            <person name="Pangilinan J."/>
            <person name="Riley R."/>
            <person name="LaButti K."/>
            <person name="Andreopoulos B."/>
            <person name="Lipzen A."/>
            <person name="Chen C."/>
            <person name="Yan M."/>
            <person name="Daum C."/>
            <person name="Ng V."/>
            <person name="Clum A."/>
            <person name="Steindorff A."/>
            <person name="Ohm R.A."/>
            <person name="Martin F."/>
            <person name="Silar P."/>
            <person name="Natvig D.O."/>
            <person name="Lalanne C."/>
            <person name="Gautier V."/>
            <person name="Ament-Velasquez S.L."/>
            <person name="Kruys A."/>
            <person name="Hutchinson M.I."/>
            <person name="Powell A.J."/>
            <person name="Barry K."/>
            <person name="Miller A.N."/>
            <person name="Grigoriev I.V."/>
            <person name="Debuchy R."/>
            <person name="Gladieux P."/>
            <person name="Hiltunen Thoren M."/>
            <person name="Johannesson H."/>
        </authorList>
    </citation>
    <scope>NUCLEOTIDE SEQUENCE</scope>
    <source>
        <strain evidence="9">CBS 333.67</strain>
    </source>
</reference>
<dbReference type="SMART" id="SM00487">
    <property type="entry name" value="DEXDc"/>
    <property type="match status" value="1"/>
</dbReference>
<protein>
    <recommendedName>
        <fullName evidence="5">DNA 3'-5' helicase</fullName>
        <ecNumber evidence="5">5.6.2.4</ecNumber>
    </recommendedName>
</protein>
<dbReference type="EMBL" id="JAUDZG010000001">
    <property type="protein sequence ID" value="KAK3311371.1"/>
    <property type="molecule type" value="Genomic_DNA"/>
</dbReference>
<comment type="catalytic activity">
    <reaction evidence="4">
        <text>Couples ATP hydrolysis with the unwinding of duplex DNA by translocating in the 3'-5' direction.</text>
        <dbReference type="EC" id="5.6.2.4"/>
    </reaction>
</comment>
<dbReference type="GO" id="GO:0005524">
    <property type="term" value="F:ATP binding"/>
    <property type="evidence" value="ECO:0007669"/>
    <property type="project" value="UniProtKB-KW"/>
</dbReference>
<evidence type="ECO:0000259" key="7">
    <source>
        <dbReference type="PROSITE" id="PS51192"/>
    </source>
</evidence>